<evidence type="ECO:0000256" key="7">
    <source>
        <dbReference type="ARBA" id="ARBA00022833"/>
    </source>
</evidence>
<dbReference type="Pfam" id="PF01653">
    <property type="entry name" value="DNA_ligase_aden"/>
    <property type="match status" value="1"/>
</dbReference>
<evidence type="ECO:0000256" key="2">
    <source>
        <dbReference type="ARBA" id="ARBA00012722"/>
    </source>
</evidence>
<feature type="non-terminal residue" evidence="13">
    <location>
        <position position="1"/>
    </location>
</feature>
<keyword evidence="4" id="KW-0235">DNA replication</keyword>
<dbReference type="SMART" id="SM00278">
    <property type="entry name" value="HhH1"/>
    <property type="match status" value="2"/>
</dbReference>
<dbReference type="GO" id="GO:0046872">
    <property type="term" value="F:metal ion binding"/>
    <property type="evidence" value="ECO:0007669"/>
    <property type="project" value="UniProtKB-KW"/>
</dbReference>
<dbReference type="InterPro" id="IPR010994">
    <property type="entry name" value="RuvA_2-like"/>
</dbReference>
<dbReference type="EC" id="6.5.1.2" evidence="2"/>
<dbReference type="SUPFAM" id="SSF50249">
    <property type="entry name" value="Nucleic acid-binding proteins"/>
    <property type="match status" value="1"/>
</dbReference>
<dbReference type="Gene3D" id="2.40.50.140">
    <property type="entry name" value="Nucleic acid-binding proteins"/>
    <property type="match status" value="1"/>
</dbReference>
<dbReference type="SUPFAM" id="SSF52113">
    <property type="entry name" value="BRCT domain"/>
    <property type="match status" value="1"/>
</dbReference>
<dbReference type="InterPro" id="IPR001357">
    <property type="entry name" value="BRCT_dom"/>
</dbReference>
<dbReference type="SMART" id="SM00292">
    <property type="entry name" value="BRCT"/>
    <property type="match status" value="1"/>
</dbReference>
<dbReference type="SUPFAM" id="SSF56091">
    <property type="entry name" value="DNA ligase/mRNA capping enzyme, catalytic domain"/>
    <property type="match status" value="1"/>
</dbReference>
<dbReference type="Gene3D" id="1.10.150.20">
    <property type="entry name" value="5' to 3' exonuclease, C-terminal subdomain"/>
    <property type="match status" value="2"/>
</dbReference>
<evidence type="ECO:0000313" key="13">
    <source>
        <dbReference type="EMBL" id="HEB74688.1"/>
    </source>
</evidence>
<dbReference type="InterPro" id="IPR013840">
    <property type="entry name" value="DNAligase_N"/>
</dbReference>
<dbReference type="Gene3D" id="3.30.1490.70">
    <property type="match status" value="1"/>
</dbReference>
<comment type="catalytic activity">
    <reaction evidence="11">
        <text>NAD(+) + (deoxyribonucleotide)n-3'-hydroxyl + 5'-phospho-(deoxyribonucleotide)m = (deoxyribonucleotide)n+m + AMP + beta-nicotinamide D-nucleotide.</text>
        <dbReference type="EC" id="6.5.1.2"/>
    </reaction>
</comment>
<evidence type="ECO:0000256" key="3">
    <source>
        <dbReference type="ARBA" id="ARBA00022598"/>
    </source>
</evidence>
<dbReference type="Proteomes" id="UP000886268">
    <property type="component" value="Unassembled WGS sequence"/>
</dbReference>
<dbReference type="Pfam" id="PF12826">
    <property type="entry name" value="HHH_2"/>
    <property type="match status" value="1"/>
</dbReference>
<dbReference type="Pfam" id="PF03119">
    <property type="entry name" value="DNA_ligase_ZBD"/>
    <property type="match status" value="1"/>
</dbReference>
<comment type="function">
    <text evidence="1">DNA ligase that catalyzes the formation of phosphodiester linkages between 5'-phosphoryl and 3'-hydroxyl groups in double-stranded DNA using NAD as a coenzyme and as the energy source for the reaction. It is essential for DNA replication and repair of damaged DNA.</text>
</comment>
<dbReference type="InterPro" id="IPR013839">
    <property type="entry name" value="DNAligase_adenylation"/>
</dbReference>
<evidence type="ECO:0000256" key="5">
    <source>
        <dbReference type="ARBA" id="ARBA00022723"/>
    </source>
</evidence>
<evidence type="ECO:0000256" key="1">
    <source>
        <dbReference type="ARBA" id="ARBA00004067"/>
    </source>
</evidence>
<dbReference type="PANTHER" id="PTHR23389:SF9">
    <property type="entry name" value="DNA LIGASE"/>
    <property type="match status" value="1"/>
</dbReference>
<feature type="domain" description="BRCT" evidence="12">
    <location>
        <begin position="363"/>
        <end position="442"/>
    </location>
</feature>
<name>A0A7V1N3N6_DESA2</name>
<dbReference type="PANTHER" id="PTHR23389">
    <property type="entry name" value="CHROMOSOME TRANSMISSION FIDELITY FACTOR 18"/>
    <property type="match status" value="1"/>
</dbReference>
<proteinExistence type="predicted"/>
<dbReference type="InterPro" id="IPR001679">
    <property type="entry name" value="DNA_ligase"/>
</dbReference>
<dbReference type="GO" id="GO:0003677">
    <property type="term" value="F:DNA binding"/>
    <property type="evidence" value="ECO:0007669"/>
    <property type="project" value="InterPro"/>
</dbReference>
<dbReference type="Pfam" id="PF00533">
    <property type="entry name" value="BRCT"/>
    <property type="match status" value="1"/>
</dbReference>
<evidence type="ECO:0000256" key="4">
    <source>
        <dbReference type="ARBA" id="ARBA00022705"/>
    </source>
</evidence>
<keyword evidence="10" id="KW-0234">DNA repair</keyword>
<dbReference type="Pfam" id="PF03120">
    <property type="entry name" value="OB_DNA_ligase"/>
    <property type="match status" value="1"/>
</dbReference>
<dbReference type="PROSITE" id="PS50172">
    <property type="entry name" value="BRCT"/>
    <property type="match status" value="1"/>
</dbReference>
<evidence type="ECO:0000256" key="6">
    <source>
        <dbReference type="ARBA" id="ARBA00022763"/>
    </source>
</evidence>
<dbReference type="CDD" id="cd17748">
    <property type="entry name" value="BRCT_DNA_ligase_like"/>
    <property type="match status" value="1"/>
</dbReference>
<dbReference type="NCBIfam" id="NF005932">
    <property type="entry name" value="PRK07956.1"/>
    <property type="match status" value="1"/>
</dbReference>
<gene>
    <name evidence="13" type="primary">ligA</name>
    <name evidence="13" type="ORF">ENJ03_05660</name>
</gene>
<dbReference type="GO" id="GO:0006281">
    <property type="term" value="P:DNA repair"/>
    <property type="evidence" value="ECO:0007669"/>
    <property type="project" value="UniProtKB-KW"/>
</dbReference>
<evidence type="ECO:0000256" key="10">
    <source>
        <dbReference type="ARBA" id="ARBA00023204"/>
    </source>
</evidence>
<reference evidence="13" key="1">
    <citation type="journal article" date="2020" name="mSystems">
        <title>Genome- and Community-Level Interaction Insights into Carbon Utilization and Element Cycling Functions of Hydrothermarchaeota in Hydrothermal Sediment.</title>
        <authorList>
            <person name="Zhou Z."/>
            <person name="Liu Y."/>
            <person name="Xu W."/>
            <person name="Pan J."/>
            <person name="Luo Z.H."/>
            <person name="Li M."/>
        </authorList>
    </citation>
    <scope>NUCLEOTIDE SEQUENCE [LARGE SCALE GENOMIC DNA]</scope>
    <source>
        <strain evidence="13">HyVt-45</strain>
    </source>
</reference>
<dbReference type="SUPFAM" id="SSF47781">
    <property type="entry name" value="RuvA domain 2-like"/>
    <property type="match status" value="1"/>
</dbReference>
<keyword evidence="9" id="KW-0520">NAD</keyword>
<dbReference type="AlphaFoldDB" id="A0A7V1N3N6"/>
<dbReference type="GO" id="GO:0003911">
    <property type="term" value="F:DNA ligase (NAD+) activity"/>
    <property type="evidence" value="ECO:0007669"/>
    <property type="project" value="UniProtKB-EC"/>
</dbReference>
<keyword evidence="6" id="KW-0227">DNA damage</keyword>
<dbReference type="InterPro" id="IPR004150">
    <property type="entry name" value="NAD_DNA_ligase_OB"/>
</dbReference>
<keyword evidence="3 13" id="KW-0436">Ligase</keyword>
<dbReference type="InterPro" id="IPR003583">
    <property type="entry name" value="Hlx-hairpin-Hlx_DNA-bd_motif"/>
</dbReference>
<sequence length="442" mass="49434">RSHWEVLNILHQCGFKVTREARLCHGIEEVITFCQDWEGKREGFDYEIDGVVIKLNSIAYQQKLGETAHHPRWAIAFKFKPKQATTVLKRVVFQVGRVGSITPVAELEPVEVGGVTISRVSLFNEDFIREKDIRAGDTILVERAGEVIPYVVKVIKEARKGTEKPIIFPKTCPSCGSALVRLPDEAAWRCLNIRCPVQLMERLKHFASRRAMDIEGLGDRTARVLVVSGLVKDVGDIYFLNEEKLLKELPKRMEALGRPIPTFLGELNVKKLLKGISQSKIRPLHRVIYAIGIRYVGYTTATILAEMVNSIDDLINMPLEDLELAPGIGPKIAHSIKEFFNLPENIKVIEKLKKAGVRMAKLEMAGPLAGKVFVFTGALSTMSRDEAKSKVEALGGKSGDTVSKKINYVVVGKNPGSKLEKAKRLGLKIITEQEFLEMIKER</sequence>
<dbReference type="Gene3D" id="6.20.10.30">
    <property type="match status" value="1"/>
</dbReference>
<dbReference type="NCBIfam" id="TIGR00575">
    <property type="entry name" value="dnlj"/>
    <property type="match status" value="1"/>
</dbReference>
<dbReference type="InterPro" id="IPR004149">
    <property type="entry name" value="Znf_DNAligase_C4"/>
</dbReference>
<dbReference type="EMBL" id="DRKW01000338">
    <property type="protein sequence ID" value="HEB74688.1"/>
    <property type="molecule type" value="Genomic_DNA"/>
</dbReference>
<keyword evidence="5" id="KW-0479">Metal-binding</keyword>
<keyword evidence="8" id="KW-0460">Magnesium</keyword>
<accession>A0A7V1N3N6</accession>
<dbReference type="InterPro" id="IPR041663">
    <property type="entry name" value="DisA/LigA_HHH"/>
</dbReference>
<evidence type="ECO:0000256" key="9">
    <source>
        <dbReference type="ARBA" id="ARBA00023027"/>
    </source>
</evidence>
<keyword evidence="7" id="KW-0862">Zinc</keyword>
<evidence type="ECO:0000256" key="8">
    <source>
        <dbReference type="ARBA" id="ARBA00022842"/>
    </source>
</evidence>
<evidence type="ECO:0000256" key="11">
    <source>
        <dbReference type="ARBA" id="ARBA00034005"/>
    </source>
</evidence>
<protein>
    <recommendedName>
        <fullName evidence="2">DNA ligase (NAD(+))</fullName>
        <ecNumber evidence="2">6.5.1.2</ecNumber>
    </recommendedName>
</protein>
<dbReference type="GO" id="GO:0006260">
    <property type="term" value="P:DNA replication"/>
    <property type="evidence" value="ECO:0007669"/>
    <property type="project" value="UniProtKB-KW"/>
</dbReference>
<dbReference type="InterPro" id="IPR036420">
    <property type="entry name" value="BRCT_dom_sf"/>
</dbReference>
<dbReference type="Gene3D" id="3.40.50.10190">
    <property type="entry name" value="BRCT domain"/>
    <property type="match status" value="1"/>
</dbReference>
<dbReference type="InterPro" id="IPR012340">
    <property type="entry name" value="NA-bd_OB-fold"/>
</dbReference>
<organism evidence="13">
    <name type="scientific">Desulfofervidus auxilii</name>
    <dbReference type="NCBI Taxonomy" id="1621989"/>
    <lineage>
        <taxon>Bacteria</taxon>
        <taxon>Pseudomonadati</taxon>
        <taxon>Thermodesulfobacteriota</taxon>
        <taxon>Candidatus Desulfofervidia</taxon>
        <taxon>Candidatus Desulfofervidales</taxon>
        <taxon>Candidatus Desulfofervidaceae</taxon>
        <taxon>Candidatus Desulfofervidus</taxon>
    </lineage>
</organism>
<dbReference type="SMART" id="SM00532">
    <property type="entry name" value="LIGANc"/>
    <property type="match status" value="1"/>
</dbReference>
<dbReference type="GO" id="GO:0005829">
    <property type="term" value="C:cytosol"/>
    <property type="evidence" value="ECO:0007669"/>
    <property type="project" value="TreeGrafter"/>
</dbReference>
<comment type="caution">
    <text evidence="13">The sequence shown here is derived from an EMBL/GenBank/DDBJ whole genome shotgun (WGS) entry which is preliminary data.</text>
</comment>
<evidence type="ECO:0000259" key="12">
    <source>
        <dbReference type="PROSITE" id="PS50172"/>
    </source>
</evidence>